<dbReference type="SUPFAM" id="SSF51182">
    <property type="entry name" value="RmlC-like cupins"/>
    <property type="match status" value="1"/>
</dbReference>
<dbReference type="EMBL" id="WEGH01000004">
    <property type="protein sequence ID" value="MQY08005.1"/>
    <property type="molecule type" value="Genomic_DNA"/>
</dbReference>
<dbReference type="InterPro" id="IPR014710">
    <property type="entry name" value="RmlC-like_jellyroll"/>
</dbReference>
<feature type="domain" description="(S)-ureidoglycine aminohydrolase cupin" evidence="1">
    <location>
        <begin position="42"/>
        <end position="112"/>
    </location>
</feature>
<evidence type="ECO:0000259" key="1">
    <source>
        <dbReference type="Pfam" id="PF05899"/>
    </source>
</evidence>
<evidence type="ECO:0000313" key="2">
    <source>
        <dbReference type="EMBL" id="MQY08005.1"/>
    </source>
</evidence>
<dbReference type="PANTHER" id="PTHR40943">
    <property type="entry name" value="CYTOPLASMIC PROTEIN-RELATED"/>
    <property type="match status" value="1"/>
</dbReference>
<proteinExistence type="predicted"/>
<name>A0A7K0C3I8_9ACTN</name>
<dbReference type="Proteomes" id="UP000487268">
    <property type="component" value="Unassembled WGS sequence"/>
</dbReference>
<accession>A0A7K0C3I8</accession>
<sequence>MPASPPAGSFCVDPAALELEPCPIGGEILAGAPATRAAVLYEDEHVERGVWEITPGTVTDVEADEMFTVLSGRATVEVAGGPVLELGPGSLGVLREGAQTVWRVHETLRKTYQITRRAPA</sequence>
<dbReference type="InterPro" id="IPR008579">
    <property type="entry name" value="UGlyAH_Cupin_dom"/>
</dbReference>
<dbReference type="AlphaFoldDB" id="A0A7K0C3I8"/>
<gene>
    <name evidence="2" type="ORF">ACRB68_61070</name>
</gene>
<dbReference type="InterPro" id="IPR011051">
    <property type="entry name" value="RmlC_Cupin_sf"/>
</dbReference>
<protein>
    <recommendedName>
        <fullName evidence="1">(S)-ureidoglycine aminohydrolase cupin domain-containing protein</fullName>
    </recommendedName>
</protein>
<reference evidence="2 3" key="1">
    <citation type="submission" date="2019-10" db="EMBL/GenBank/DDBJ databases">
        <title>Actinomadura rubteroloni sp. nov. and Actinomadura macrotermitis sp. nov., isolated from the gut of fungus growing-termite Macrotermes natalensis.</title>
        <authorList>
            <person name="Benndorf R."/>
            <person name="Martin K."/>
            <person name="Kuefner M."/>
            <person name="De Beer W."/>
            <person name="Kaster A.-K."/>
            <person name="Vollmers J."/>
            <person name="Poulsen M."/>
            <person name="Beemelmanns C."/>
        </authorList>
    </citation>
    <scope>NUCLEOTIDE SEQUENCE [LARGE SCALE GENOMIC DNA]</scope>
    <source>
        <strain evidence="2 3">RB68</strain>
    </source>
</reference>
<dbReference type="Gene3D" id="2.60.120.10">
    <property type="entry name" value="Jelly Rolls"/>
    <property type="match status" value="1"/>
</dbReference>
<organism evidence="2 3">
    <name type="scientific">Actinomadura macrotermitis</name>
    <dbReference type="NCBI Taxonomy" id="2585200"/>
    <lineage>
        <taxon>Bacteria</taxon>
        <taxon>Bacillati</taxon>
        <taxon>Actinomycetota</taxon>
        <taxon>Actinomycetes</taxon>
        <taxon>Streptosporangiales</taxon>
        <taxon>Thermomonosporaceae</taxon>
        <taxon>Actinomadura</taxon>
    </lineage>
</organism>
<dbReference type="RefSeq" id="WP_153538578.1">
    <property type="nucleotide sequence ID" value="NZ_WEGH01000004.1"/>
</dbReference>
<dbReference type="Pfam" id="PF05899">
    <property type="entry name" value="Cupin_3"/>
    <property type="match status" value="1"/>
</dbReference>
<keyword evidence="3" id="KW-1185">Reference proteome</keyword>
<dbReference type="OrthoDB" id="9799053at2"/>
<comment type="caution">
    <text evidence="2">The sequence shown here is derived from an EMBL/GenBank/DDBJ whole genome shotgun (WGS) entry which is preliminary data.</text>
</comment>
<evidence type="ECO:0000313" key="3">
    <source>
        <dbReference type="Proteomes" id="UP000487268"/>
    </source>
</evidence>
<dbReference type="PANTHER" id="PTHR40943:SF1">
    <property type="entry name" value="CYTOPLASMIC PROTEIN"/>
    <property type="match status" value="1"/>
</dbReference>